<dbReference type="Gene3D" id="1.25.40.10">
    <property type="entry name" value="Tetratricopeptide repeat domain"/>
    <property type="match status" value="2"/>
</dbReference>
<dbReference type="InterPro" id="IPR059068">
    <property type="entry name" value="TPR_P4H"/>
</dbReference>
<gene>
    <name evidence="17" type="primary">phy-2</name>
    <name evidence="17" type="ORF">T4D_17127</name>
</gene>
<dbReference type="GO" id="GO:0031418">
    <property type="term" value="F:L-ascorbic acid binding"/>
    <property type="evidence" value="ECO:0007669"/>
    <property type="project" value="UniProtKB-KW"/>
</dbReference>
<accession>A0A0V1FBM7</accession>
<dbReference type="Gene3D" id="2.60.120.620">
    <property type="entry name" value="q2cbj1_9rhob like domain"/>
    <property type="match status" value="4"/>
</dbReference>
<keyword evidence="13" id="KW-0175">Coiled coil</keyword>
<sequence>MLNMIWPLTTATLLLNAITLPFSRGEVFTSMANIDMLLQMGEDVSRIIDNYVEEDERRLEQLKKLSAEYKSHKVQVHGQEGTDNVIVNPVESFAIVKQLADNWRYVEHLMKANSAEKMIQNFTHHTPNTIVRLPSEEDVIGMAVGLMRIQDVYKLDTHDMAEGKIRGVLDGRKLTAYDCLEIARVAYNKQDFYHTLLWATEAWDRVQKEEEPTADEATILEYIAFAMFKQGNIEWAIHYTTLIKQVDPNHPRASGNLKYYQDLLDPEGKPRKIDPKKLPPPTNRRPDDLSIPERDVYEALCRSEYPIPDKDRAKLYCYYKRNRPFLKLAPIKVEVMHWKPKIVYFRGVISDEEIAVIKQLASPLLKRATVHNADTGQLETASYRISKSAWLKDTEHEVVKRISDRIDMMTDLTMETAELLQIANYGIGGHYDPHFDMSTRGESDPYEEGTGNRIATVLFYTNDPYSFESLNAGNRIATVLFYISQPEAGGGTVFTTHKITVEPSKHDAAFWFNVLQGGEPDMTTRHAACPVLAGTKWVANKWIHERGQEFRRPSMADVENLIHTEDNVVDVIEQYIESDLRRLQRLKSLAQEYRESKEKALKEGADRLYNPVNAFLFIKKLTEEWNDVEQLMKSDHADIYLQNITAMRDSSMAKFPTEEDLTGAAEALLRLQDVYKLDTHELSSGRIKGAKQGLELDANGCFELGRVAYNQKDYYHVILWMQEALNRVEHENPPSVDEAEILEYLAFGMYQQGNVKRALQLTKRLQRIKPDHPRAAGNVKWYLDMLAKEGVSRVTDHDLPPIVNARPNDQALPERKDFEALCRGEYLMTEKQRSHLYCYYKRDTPFLSLAPIKVEVMHWKPKIVIFRQVISANEIAVLKTLAYPRLSRATVQNSETGELETAKYRISKRCRTLRRATVHNKETGQLEHASYRISKSAWLKEHEHPVVERIVKRIHDMTNLNMETAEDLQIANYGLGGHYDPHFDHARRDEVDPYEHGHGNRIATALFYKEEVNAFKSLNTGNRIATVLFYGDAAFWFNLKPNGEGDMSTRHAACPVLAGVKWVANKWIHERGQEFYRPCGLLEDDYE</sequence>
<evidence type="ECO:0000256" key="8">
    <source>
        <dbReference type="ARBA" id="ARBA00022896"/>
    </source>
</evidence>
<comment type="similarity">
    <text evidence="4">Belongs to the P4HA family.</text>
</comment>
<protein>
    <recommendedName>
        <fullName evidence="5">procollagen-proline 4-dioxygenase</fullName>
        <ecNumber evidence="5">1.14.11.2</ecNumber>
    </recommendedName>
</protein>
<comment type="cofactor">
    <cofactor evidence="1">
        <name>L-ascorbate</name>
        <dbReference type="ChEBI" id="CHEBI:38290"/>
    </cofactor>
</comment>
<keyword evidence="11" id="KW-0408">Iron</keyword>
<feature type="coiled-coil region" evidence="13">
    <location>
        <begin position="576"/>
        <end position="603"/>
    </location>
</feature>
<keyword evidence="10" id="KW-0560">Oxidoreductase</keyword>
<keyword evidence="18" id="KW-1185">Reference proteome</keyword>
<dbReference type="GO" id="GO:0005506">
    <property type="term" value="F:iron ion binding"/>
    <property type="evidence" value="ECO:0007669"/>
    <property type="project" value="InterPro"/>
</dbReference>
<evidence type="ECO:0000256" key="15">
    <source>
        <dbReference type="SAM" id="SignalP"/>
    </source>
</evidence>
<dbReference type="PANTHER" id="PTHR10869">
    <property type="entry name" value="PROLYL 4-HYDROXYLASE ALPHA SUBUNIT"/>
    <property type="match status" value="1"/>
</dbReference>
<keyword evidence="6" id="KW-0479">Metal-binding</keyword>
<keyword evidence="8" id="KW-0847">Vitamin C</keyword>
<proteinExistence type="inferred from homology"/>
<evidence type="ECO:0000256" key="2">
    <source>
        <dbReference type="ARBA" id="ARBA00002035"/>
    </source>
</evidence>
<keyword evidence="7" id="KW-0256">Endoplasmic reticulum</keyword>
<feature type="domain" description="Fe2OG dioxygenase" evidence="16">
    <location>
        <begin position="416"/>
        <end position="545"/>
    </location>
</feature>
<dbReference type="InterPro" id="IPR011990">
    <property type="entry name" value="TPR-like_helical_dom_sf"/>
</dbReference>
<evidence type="ECO:0000256" key="3">
    <source>
        <dbReference type="ARBA" id="ARBA00004319"/>
    </source>
</evidence>
<evidence type="ECO:0000256" key="6">
    <source>
        <dbReference type="ARBA" id="ARBA00022723"/>
    </source>
</evidence>
<dbReference type="InterPro" id="IPR005123">
    <property type="entry name" value="Oxoglu/Fe-dep_dioxygenase_dom"/>
</dbReference>
<evidence type="ECO:0000313" key="17">
    <source>
        <dbReference type="EMBL" id="KRY83504.1"/>
    </source>
</evidence>
<dbReference type="EC" id="1.14.11.2" evidence="5"/>
<comment type="subcellular location">
    <subcellularLocation>
        <location evidence="3">Endoplasmic reticulum lumen</location>
    </subcellularLocation>
</comment>
<dbReference type="EMBL" id="JYDT01000139">
    <property type="protein sequence ID" value="KRY83504.1"/>
    <property type="molecule type" value="Genomic_DNA"/>
</dbReference>
<evidence type="ECO:0000256" key="13">
    <source>
        <dbReference type="SAM" id="Coils"/>
    </source>
</evidence>
<dbReference type="PANTHER" id="PTHR10869:SF244">
    <property type="entry name" value="PROLYL 4-HYDROXYLASE SUBUNIT ALPHA-2"/>
    <property type="match status" value="1"/>
</dbReference>
<dbReference type="Pfam" id="PF08336">
    <property type="entry name" value="P4Ha_N"/>
    <property type="match status" value="2"/>
</dbReference>
<dbReference type="Pfam" id="PF13640">
    <property type="entry name" value="2OG-FeII_Oxy_3"/>
    <property type="match status" value="2"/>
</dbReference>
<feature type="domain" description="Fe2OG dioxygenase" evidence="16">
    <location>
        <begin position="964"/>
        <end position="1070"/>
    </location>
</feature>
<comment type="function">
    <text evidence="2">Catalyzes the post-translational formation of 4-hydroxyproline in -Xaa-Pro-Gly- sequences in collagens and other proteins.</text>
</comment>
<dbReference type="Pfam" id="PF23558">
    <property type="entry name" value="TPR_P4H"/>
    <property type="match status" value="2"/>
</dbReference>
<dbReference type="FunFam" id="2.60.120.620:FF:000046">
    <property type="entry name" value="Predicted protein"/>
    <property type="match status" value="1"/>
</dbReference>
<name>A0A0V1FBM7_TRIPS</name>
<keyword evidence="15" id="KW-0732">Signal</keyword>
<dbReference type="InterPro" id="IPR013547">
    <property type="entry name" value="P4H_N"/>
</dbReference>
<feature type="region of interest" description="Disordered" evidence="14">
    <location>
        <begin position="265"/>
        <end position="289"/>
    </location>
</feature>
<feature type="compositionally biased region" description="Basic and acidic residues" evidence="14">
    <location>
        <begin position="266"/>
        <end position="277"/>
    </location>
</feature>
<dbReference type="FunFam" id="2.60.120.620:FF:000001">
    <property type="entry name" value="Prolyl 4-hydroxylase subunit alpha 2"/>
    <property type="match status" value="1"/>
</dbReference>
<evidence type="ECO:0000313" key="18">
    <source>
        <dbReference type="Proteomes" id="UP000054995"/>
    </source>
</evidence>
<evidence type="ECO:0000256" key="14">
    <source>
        <dbReference type="SAM" id="MobiDB-lite"/>
    </source>
</evidence>
<dbReference type="InterPro" id="IPR045054">
    <property type="entry name" value="P4HA-like"/>
</dbReference>
<dbReference type="GO" id="GO:0005788">
    <property type="term" value="C:endoplasmic reticulum lumen"/>
    <property type="evidence" value="ECO:0007669"/>
    <property type="project" value="UniProtKB-SubCell"/>
</dbReference>
<evidence type="ECO:0000256" key="1">
    <source>
        <dbReference type="ARBA" id="ARBA00001961"/>
    </source>
</evidence>
<evidence type="ECO:0000256" key="12">
    <source>
        <dbReference type="ARBA" id="ARBA00023180"/>
    </source>
</evidence>
<dbReference type="AlphaFoldDB" id="A0A0V1FBM7"/>
<dbReference type="Gene3D" id="6.10.140.1460">
    <property type="match status" value="2"/>
</dbReference>
<dbReference type="SMART" id="SM00702">
    <property type="entry name" value="P4Hc"/>
    <property type="match status" value="2"/>
</dbReference>
<evidence type="ECO:0000259" key="16">
    <source>
        <dbReference type="PROSITE" id="PS51471"/>
    </source>
</evidence>
<feature type="signal peptide" evidence="15">
    <location>
        <begin position="1"/>
        <end position="25"/>
    </location>
</feature>
<keyword evidence="12" id="KW-0325">Glycoprotein</keyword>
<evidence type="ECO:0000256" key="9">
    <source>
        <dbReference type="ARBA" id="ARBA00022964"/>
    </source>
</evidence>
<dbReference type="OrthoDB" id="5850448at2759"/>
<dbReference type="GO" id="GO:0004656">
    <property type="term" value="F:procollagen-proline 4-dioxygenase activity"/>
    <property type="evidence" value="ECO:0007669"/>
    <property type="project" value="UniProtKB-EC"/>
</dbReference>
<keyword evidence="9" id="KW-0223">Dioxygenase</keyword>
<feature type="chain" id="PRO_5006877863" description="procollagen-proline 4-dioxygenase" evidence="15">
    <location>
        <begin position="26"/>
        <end position="1087"/>
    </location>
</feature>
<dbReference type="PROSITE" id="PS51471">
    <property type="entry name" value="FE2OG_OXY"/>
    <property type="match status" value="2"/>
</dbReference>
<evidence type="ECO:0000256" key="10">
    <source>
        <dbReference type="ARBA" id="ARBA00023002"/>
    </source>
</evidence>
<organism evidence="17 18">
    <name type="scientific">Trichinella pseudospiralis</name>
    <name type="common">Parasitic roundworm</name>
    <dbReference type="NCBI Taxonomy" id="6337"/>
    <lineage>
        <taxon>Eukaryota</taxon>
        <taxon>Metazoa</taxon>
        <taxon>Ecdysozoa</taxon>
        <taxon>Nematoda</taxon>
        <taxon>Enoplea</taxon>
        <taxon>Dorylaimia</taxon>
        <taxon>Trichinellida</taxon>
        <taxon>Trichinellidae</taxon>
        <taxon>Trichinella</taxon>
    </lineage>
</organism>
<evidence type="ECO:0000256" key="4">
    <source>
        <dbReference type="ARBA" id="ARBA00006511"/>
    </source>
</evidence>
<dbReference type="SUPFAM" id="SSF48452">
    <property type="entry name" value="TPR-like"/>
    <property type="match status" value="2"/>
</dbReference>
<evidence type="ECO:0000256" key="11">
    <source>
        <dbReference type="ARBA" id="ARBA00023004"/>
    </source>
</evidence>
<dbReference type="Proteomes" id="UP000054995">
    <property type="component" value="Unassembled WGS sequence"/>
</dbReference>
<evidence type="ECO:0000256" key="5">
    <source>
        <dbReference type="ARBA" id="ARBA00012269"/>
    </source>
</evidence>
<evidence type="ECO:0000256" key="7">
    <source>
        <dbReference type="ARBA" id="ARBA00022824"/>
    </source>
</evidence>
<dbReference type="InterPro" id="IPR006620">
    <property type="entry name" value="Pro_4_hyd_alph"/>
</dbReference>
<comment type="caution">
    <text evidence="17">The sequence shown here is derived from an EMBL/GenBank/DDBJ whole genome shotgun (WGS) entry which is preliminary data.</text>
</comment>
<reference evidence="17 18" key="1">
    <citation type="submission" date="2015-01" db="EMBL/GenBank/DDBJ databases">
        <title>Evolution of Trichinella species and genotypes.</title>
        <authorList>
            <person name="Korhonen P.K."/>
            <person name="Edoardo P."/>
            <person name="Giuseppe L.R."/>
            <person name="Gasser R.B."/>
        </authorList>
    </citation>
    <scope>NUCLEOTIDE SEQUENCE [LARGE SCALE GENOMIC DNA]</scope>
    <source>
        <strain evidence="17">ISS470</strain>
    </source>
</reference>
<dbReference type="InterPro" id="IPR044862">
    <property type="entry name" value="Pro_4_hyd_alph_FE2OG_OXY"/>
</dbReference>
<dbReference type="FunFam" id="1.25.40.10:FF:000006">
    <property type="entry name" value="Prolyl 4-hydroxylase subunit alpha 2"/>
    <property type="match status" value="2"/>
</dbReference>